<sequence>MPRLAQCYGTADYEDAARRRLPRPLFDYICGAADDEKTAAANVASFDRYDLVPRYMADVTRVSAATRVLGCDLEWPLILAPTGMSRMFHPDGEQGVAIAASDAGCGYALSTMATASIEEIGAISAGPKIYQLYLLADDALNFASIDRCKAAGFDALCLTVDTIVAGNRERDLRSGLTVPPRLTPTSLASFATRPGWCLGYLGGGKFSLPNVTADGGGDLSTLAAFFASKMESHISWERIAKIAAYWGGPFAIKGLQCADDALRAADAGASAVIISNHGGRQLDGGAAMIDIVADIVDAVGDRVEVILDGGVRRGSHIVKAIAMGAHACMTGRPYLYALSAFGTAGVERWLGGIKQETLRTMALIGCATLAEVSREHVRLAGAAPAFLANEAEAYDIERSGPALRQA</sequence>
<reference evidence="9 10" key="1">
    <citation type="submission" date="2020-03" db="EMBL/GenBank/DDBJ databases">
        <title>Genomic Encyclopedia of Type Strains, Phase IV (KMG-IV): sequencing the most valuable type-strain genomes for metagenomic binning, comparative biology and taxonomic classification.</title>
        <authorList>
            <person name="Goeker M."/>
        </authorList>
    </citation>
    <scope>NUCLEOTIDE SEQUENCE [LARGE SCALE GENOMIC DNA]</scope>
    <source>
        <strain evidence="9 10">DSM 25229</strain>
    </source>
</reference>
<keyword evidence="10" id="KW-1185">Reference proteome</keyword>
<feature type="binding site" evidence="7">
    <location>
        <position position="168"/>
    </location>
    <ligand>
        <name>glyoxylate</name>
        <dbReference type="ChEBI" id="CHEBI:36655"/>
    </ligand>
</feature>
<dbReference type="Proteomes" id="UP000535078">
    <property type="component" value="Unassembled WGS sequence"/>
</dbReference>
<dbReference type="EC" id="1.1.2.3" evidence="9"/>
<dbReference type="CDD" id="cd02809">
    <property type="entry name" value="alpha_hydroxyacid_oxid_FMN"/>
    <property type="match status" value="1"/>
</dbReference>
<dbReference type="RefSeq" id="WP_167921655.1">
    <property type="nucleotide sequence ID" value="NZ_JAATIT010000003.1"/>
</dbReference>
<evidence type="ECO:0000256" key="5">
    <source>
        <dbReference type="ARBA" id="ARBA00024042"/>
    </source>
</evidence>
<evidence type="ECO:0000256" key="3">
    <source>
        <dbReference type="ARBA" id="ARBA00022643"/>
    </source>
</evidence>
<dbReference type="InterPro" id="IPR000262">
    <property type="entry name" value="FMN-dep_DH"/>
</dbReference>
<feature type="binding site" evidence="7">
    <location>
        <begin position="308"/>
        <end position="312"/>
    </location>
    <ligand>
        <name>FMN</name>
        <dbReference type="ChEBI" id="CHEBI:58210"/>
    </ligand>
</feature>
<feature type="binding site" evidence="7">
    <location>
        <begin position="331"/>
        <end position="332"/>
    </location>
    <ligand>
        <name>FMN</name>
        <dbReference type="ChEBI" id="CHEBI:58210"/>
    </ligand>
</feature>
<evidence type="ECO:0000256" key="1">
    <source>
        <dbReference type="ARBA" id="ARBA00001917"/>
    </source>
</evidence>
<dbReference type="PROSITE" id="PS51349">
    <property type="entry name" value="FMN_HYDROXY_ACID_DH_2"/>
    <property type="match status" value="1"/>
</dbReference>
<dbReference type="GO" id="GO:0010181">
    <property type="term" value="F:FMN binding"/>
    <property type="evidence" value="ECO:0007669"/>
    <property type="project" value="InterPro"/>
</dbReference>
<feature type="active site" description="Proton acceptor" evidence="6">
    <location>
        <position position="277"/>
    </location>
</feature>
<dbReference type="PANTHER" id="PTHR10578:SF107">
    <property type="entry name" value="2-HYDROXYACID OXIDASE 1"/>
    <property type="match status" value="1"/>
</dbReference>
<dbReference type="PANTHER" id="PTHR10578">
    <property type="entry name" value="S -2-HYDROXY-ACID OXIDASE-RELATED"/>
    <property type="match status" value="1"/>
</dbReference>
<dbReference type="GO" id="GO:0009060">
    <property type="term" value="P:aerobic respiration"/>
    <property type="evidence" value="ECO:0007669"/>
    <property type="project" value="TreeGrafter"/>
</dbReference>
<feature type="binding site" evidence="7">
    <location>
        <position position="280"/>
    </location>
    <ligand>
        <name>glyoxylate</name>
        <dbReference type="ChEBI" id="CHEBI:36655"/>
    </ligand>
</feature>
<gene>
    <name evidence="9" type="ORF">GGR90_002371</name>
</gene>
<dbReference type="Pfam" id="PF01070">
    <property type="entry name" value="FMN_dh"/>
    <property type="match status" value="1"/>
</dbReference>
<evidence type="ECO:0000259" key="8">
    <source>
        <dbReference type="PROSITE" id="PS51349"/>
    </source>
</evidence>
<feature type="binding site" evidence="7">
    <location>
        <position position="28"/>
    </location>
    <ligand>
        <name>glyoxylate</name>
        <dbReference type="ChEBI" id="CHEBI:36655"/>
    </ligand>
</feature>
<dbReference type="EMBL" id="JAATIT010000003">
    <property type="protein sequence ID" value="NJB90177.1"/>
    <property type="molecule type" value="Genomic_DNA"/>
</dbReference>
<dbReference type="InterPro" id="IPR037396">
    <property type="entry name" value="FMN_HAD"/>
</dbReference>
<evidence type="ECO:0000313" key="9">
    <source>
        <dbReference type="EMBL" id="NJB90177.1"/>
    </source>
</evidence>
<keyword evidence="2 7" id="KW-0285">Flavoprotein</keyword>
<dbReference type="GO" id="GO:0004459">
    <property type="term" value="F:L-lactate dehydrogenase (NAD+) activity"/>
    <property type="evidence" value="ECO:0007669"/>
    <property type="project" value="TreeGrafter"/>
</dbReference>
<dbReference type="GO" id="GO:0005886">
    <property type="term" value="C:plasma membrane"/>
    <property type="evidence" value="ECO:0007669"/>
    <property type="project" value="TreeGrafter"/>
</dbReference>
<organism evidence="9 10">
    <name type="scientific">Sphingopyxis italica</name>
    <dbReference type="NCBI Taxonomy" id="1129133"/>
    <lineage>
        <taxon>Bacteria</taxon>
        <taxon>Pseudomonadati</taxon>
        <taxon>Pseudomonadota</taxon>
        <taxon>Alphaproteobacteria</taxon>
        <taxon>Sphingomonadales</taxon>
        <taxon>Sphingomonadaceae</taxon>
        <taxon>Sphingopyxis</taxon>
    </lineage>
</organism>
<dbReference type="Gene3D" id="3.20.20.70">
    <property type="entry name" value="Aldolase class I"/>
    <property type="match status" value="1"/>
</dbReference>
<feature type="binding site" evidence="7">
    <location>
        <position position="110"/>
    </location>
    <ligand>
        <name>FMN</name>
        <dbReference type="ChEBI" id="CHEBI:58210"/>
    </ligand>
</feature>
<proteinExistence type="inferred from homology"/>
<accession>A0A7X5XRW6</accession>
<feature type="domain" description="FMN hydroxy acid dehydrogenase" evidence="8">
    <location>
        <begin position="2"/>
        <end position="382"/>
    </location>
</feature>
<comment type="cofactor">
    <cofactor evidence="1">
        <name>FMN</name>
        <dbReference type="ChEBI" id="CHEBI:58210"/>
    </cofactor>
</comment>
<evidence type="ECO:0000256" key="4">
    <source>
        <dbReference type="ARBA" id="ARBA00023002"/>
    </source>
</evidence>
<keyword evidence="4 9" id="KW-0560">Oxidoreductase</keyword>
<dbReference type="PROSITE" id="PS00557">
    <property type="entry name" value="FMN_HYDROXY_ACID_DH_1"/>
    <property type="match status" value="1"/>
</dbReference>
<dbReference type="InterPro" id="IPR008259">
    <property type="entry name" value="FMN_hydac_DH_AS"/>
</dbReference>
<feature type="binding site" evidence="7">
    <location>
        <position position="133"/>
    </location>
    <ligand>
        <name>glyoxylate</name>
        <dbReference type="ChEBI" id="CHEBI:36655"/>
    </ligand>
</feature>
<dbReference type="AlphaFoldDB" id="A0A7X5XRW6"/>
<dbReference type="PIRSF" id="PIRSF000138">
    <property type="entry name" value="Al-hdrx_acd_dh"/>
    <property type="match status" value="1"/>
</dbReference>
<feature type="binding site" evidence="7">
    <location>
        <position position="159"/>
    </location>
    <ligand>
        <name>FMN</name>
        <dbReference type="ChEBI" id="CHEBI:58210"/>
    </ligand>
</feature>
<evidence type="ECO:0000256" key="7">
    <source>
        <dbReference type="PIRSR" id="PIRSR000138-2"/>
    </source>
</evidence>
<protein>
    <submittedName>
        <fullName evidence="9">L-lactate dehydrogenase (Cytochrome)</fullName>
        <ecNumber evidence="9">1.1.2.3</ecNumber>
    </submittedName>
</protein>
<dbReference type="GO" id="GO:0004460">
    <property type="term" value="F:L-lactate dehydrogenase (cytochrome) activity"/>
    <property type="evidence" value="ECO:0007669"/>
    <property type="project" value="UniProtKB-EC"/>
</dbReference>
<feature type="binding site" evidence="7">
    <location>
        <position position="253"/>
    </location>
    <ligand>
        <name>FMN</name>
        <dbReference type="ChEBI" id="CHEBI:58210"/>
    </ligand>
</feature>
<evidence type="ECO:0000256" key="6">
    <source>
        <dbReference type="PIRSR" id="PIRSR000138-1"/>
    </source>
</evidence>
<feature type="binding site" evidence="7">
    <location>
        <position position="275"/>
    </location>
    <ligand>
        <name>FMN</name>
        <dbReference type="ChEBI" id="CHEBI:58210"/>
    </ligand>
</feature>
<dbReference type="InterPro" id="IPR013785">
    <property type="entry name" value="Aldolase_TIM"/>
</dbReference>
<name>A0A7X5XRW6_9SPHN</name>
<dbReference type="SUPFAM" id="SSF51395">
    <property type="entry name" value="FMN-linked oxidoreductases"/>
    <property type="match status" value="1"/>
</dbReference>
<feature type="binding site" evidence="7">
    <location>
        <begin position="81"/>
        <end position="83"/>
    </location>
    <ligand>
        <name>FMN</name>
        <dbReference type="ChEBI" id="CHEBI:58210"/>
    </ligand>
</feature>
<evidence type="ECO:0000313" key="10">
    <source>
        <dbReference type="Proteomes" id="UP000535078"/>
    </source>
</evidence>
<dbReference type="InterPro" id="IPR012133">
    <property type="entry name" value="Alpha-hydoxy_acid_DH_FMN"/>
</dbReference>
<dbReference type="FunFam" id="3.20.20.70:FF:000029">
    <property type="entry name" value="L-lactate dehydrogenase"/>
    <property type="match status" value="1"/>
</dbReference>
<feature type="binding site" evidence="7">
    <location>
        <position position="131"/>
    </location>
    <ligand>
        <name>FMN</name>
        <dbReference type="ChEBI" id="CHEBI:58210"/>
    </ligand>
</feature>
<comment type="similarity">
    <text evidence="5">Belongs to the FMN-dependent alpha-hydroxy acid dehydrogenase family.</text>
</comment>
<keyword evidence="3 7" id="KW-0288">FMN</keyword>
<evidence type="ECO:0000256" key="2">
    <source>
        <dbReference type="ARBA" id="ARBA00022630"/>
    </source>
</evidence>
<feature type="binding site" evidence="7">
    <location>
        <position position="277"/>
    </location>
    <ligand>
        <name>glyoxylate</name>
        <dbReference type="ChEBI" id="CHEBI:36655"/>
    </ligand>
</feature>
<comment type="caution">
    <text evidence="9">The sequence shown here is derived from an EMBL/GenBank/DDBJ whole genome shotgun (WGS) entry which is preliminary data.</text>
</comment>